<dbReference type="AlphaFoldDB" id="A0A645E8W8"/>
<accession>A0A645E8W8</accession>
<reference evidence="1" key="1">
    <citation type="submission" date="2019-08" db="EMBL/GenBank/DDBJ databases">
        <authorList>
            <person name="Kucharzyk K."/>
            <person name="Murdoch R.W."/>
            <person name="Higgins S."/>
            <person name="Loffler F."/>
        </authorList>
    </citation>
    <scope>NUCLEOTIDE SEQUENCE</scope>
</reference>
<gene>
    <name evidence="1" type="ORF">SDC9_145620</name>
</gene>
<organism evidence="1">
    <name type="scientific">bioreactor metagenome</name>
    <dbReference type="NCBI Taxonomy" id="1076179"/>
    <lineage>
        <taxon>unclassified sequences</taxon>
        <taxon>metagenomes</taxon>
        <taxon>ecological metagenomes</taxon>
    </lineage>
</organism>
<sequence>MAHGHEQRVYGTSVFQVAHQVDVQIFERTLCFVNGIQVEHGLRRMLVGTVARVDNGDGRHLTGIACRPFEVMPHHDDIGIIAHHHNGVFQCFSF</sequence>
<name>A0A645E8W8_9ZZZZ</name>
<dbReference type="EMBL" id="VSSQ01044599">
    <property type="protein sequence ID" value="MPM98434.1"/>
    <property type="molecule type" value="Genomic_DNA"/>
</dbReference>
<proteinExistence type="predicted"/>
<evidence type="ECO:0000313" key="1">
    <source>
        <dbReference type="EMBL" id="MPM98434.1"/>
    </source>
</evidence>
<comment type="caution">
    <text evidence="1">The sequence shown here is derived from an EMBL/GenBank/DDBJ whole genome shotgun (WGS) entry which is preliminary data.</text>
</comment>
<protein>
    <submittedName>
        <fullName evidence="1">Uncharacterized protein</fullName>
    </submittedName>
</protein>